<dbReference type="OrthoDB" id="9802516at2"/>
<dbReference type="Pfam" id="PF02021">
    <property type="entry name" value="UPF0102"/>
    <property type="match status" value="1"/>
</dbReference>
<reference evidence="4" key="2">
    <citation type="submission" date="2011-01" db="EMBL/GenBank/DDBJ databases">
        <title>The complete genome of Deinococcus maricopensis DSM 21211.</title>
        <authorList>
            <consortium name="US DOE Joint Genome Institute (JGI-PGF)"/>
            <person name="Lucas S."/>
            <person name="Copeland A."/>
            <person name="Lapidus A."/>
            <person name="Goodwin L."/>
            <person name="Pitluck S."/>
            <person name="Kyrpides N."/>
            <person name="Mavromatis K."/>
            <person name="Pagani I."/>
            <person name="Ivanova N."/>
            <person name="Ovchinnikova G."/>
            <person name="Zeytun A."/>
            <person name="Detter J.C."/>
            <person name="Han C."/>
            <person name="Land M."/>
            <person name="Hauser L."/>
            <person name="Markowitz V."/>
            <person name="Cheng J.-F."/>
            <person name="Hugenholtz P."/>
            <person name="Woyke T."/>
            <person name="Wu D."/>
            <person name="Pukall R."/>
            <person name="Gehrich-Schroeter G."/>
            <person name="Brambilla E."/>
            <person name="Klenk H.-P."/>
            <person name="Eisen J.A."/>
        </authorList>
    </citation>
    <scope>NUCLEOTIDE SEQUENCE [LARGE SCALE GENOMIC DNA]</scope>
    <source>
        <strain evidence="4">DSM 21211 / LMG 22137 / NRRL B-23946 / LB-34</strain>
    </source>
</reference>
<evidence type="ECO:0000256" key="1">
    <source>
        <dbReference type="ARBA" id="ARBA00006738"/>
    </source>
</evidence>
<evidence type="ECO:0000256" key="2">
    <source>
        <dbReference type="HAMAP-Rule" id="MF_00048"/>
    </source>
</evidence>
<dbReference type="InterPro" id="IPR011856">
    <property type="entry name" value="tRNA_endonuc-like_dom_sf"/>
</dbReference>
<accession>E8U5R4</accession>
<sequence>MKGADAETRAWAHLSALGHALLHRNYRVPGGEIDLITRDGDTLVFTEVRHRARATHGTALESVTPRKVALLLRAATAYLTREYGRDDLPCRFDLITIDGPVNGGALQHHQAIT</sequence>
<dbReference type="EMBL" id="CP002454">
    <property type="protein sequence ID" value="ADV66403.1"/>
    <property type="molecule type" value="Genomic_DNA"/>
</dbReference>
<evidence type="ECO:0000313" key="3">
    <source>
        <dbReference type="EMBL" id="ADV66403.1"/>
    </source>
</evidence>
<dbReference type="PANTHER" id="PTHR34039">
    <property type="entry name" value="UPF0102 PROTEIN YRAN"/>
    <property type="match status" value="1"/>
</dbReference>
<dbReference type="KEGG" id="dmr:Deima_0747"/>
<dbReference type="NCBIfam" id="NF009150">
    <property type="entry name" value="PRK12497.1-3"/>
    <property type="match status" value="1"/>
</dbReference>
<dbReference type="AlphaFoldDB" id="E8U5R4"/>
<gene>
    <name evidence="3" type="ordered locus">Deima_0747</name>
</gene>
<dbReference type="HOGENOM" id="CLU_115353_1_0_0"/>
<name>E8U5R4_DEIML</name>
<dbReference type="NCBIfam" id="TIGR00252">
    <property type="entry name" value="YraN family protein"/>
    <property type="match status" value="1"/>
</dbReference>
<protein>
    <recommendedName>
        <fullName evidence="2">UPF0102 protein Deima_0747</fullName>
    </recommendedName>
</protein>
<dbReference type="SUPFAM" id="SSF52980">
    <property type="entry name" value="Restriction endonuclease-like"/>
    <property type="match status" value="1"/>
</dbReference>
<organism evidence="3 4">
    <name type="scientific">Deinococcus maricopensis (strain DSM 21211 / LMG 22137 / NRRL B-23946 / LB-34)</name>
    <dbReference type="NCBI Taxonomy" id="709986"/>
    <lineage>
        <taxon>Bacteria</taxon>
        <taxon>Thermotogati</taxon>
        <taxon>Deinococcota</taxon>
        <taxon>Deinococci</taxon>
        <taxon>Deinococcales</taxon>
        <taxon>Deinococcaceae</taxon>
        <taxon>Deinococcus</taxon>
    </lineage>
</organism>
<dbReference type="Proteomes" id="UP000008635">
    <property type="component" value="Chromosome"/>
</dbReference>
<dbReference type="HAMAP" id="MF_00048">
    <property type="entry name" value="UPF0102"/>
    <property type="match status" value="1"/>
</dbReference>
<dbReference type="GO" id="GO:0003676">
    <property type="term" value="F:nucleic acid binding"/>
    <property type="evidence" value="ECO:0007669"/>
    <property type="project" value="InterPro"/>
</dbReference>
<evidence type="ECO:0000313" key="4">
    <source>
        <dbReference type="Proteomes" id="UP000008635"/>
    </source>
</evidence>
<keyword evidence="4" id="KW-1185">Reference proteome</keyword>
<reference evidence="3 4" key="1">
    <citation type="journal article" date="2011" name="Stand. Genomic Sci.">
        <title>Complete genome sequence of Deinococcus maricopensis type strain (LB-34).</title>
        <authorList>
            <person name="Pukall R."/>
            <person name="Zeytun A."/>
            <person name="Lucas S."/>
            <person name="Lapidus A."/>
            <person name="Hammon N."/>
            <person name="Deshpande S."/>
            <person name="Nolan M."/>
            <person name="Cheng J.F."/>
            <person name="Pitluck S."/>
            <person name="Liolios K."/>
            <person name="Pagani I."/>
            <person name="Mikhailova N."/>
            <person name="Ivanova N."/>
            <person name="Mavromatis K."/>
            <person name="Pati A."/>
            <person name="Tapia R."/>
            <person name="Han C."/>
            <person name="Goodwin L."/>
            <person name="Chen A."/>
            <person name="Palaniappan K."/>
            <person name="Land M."/>
            <person name="Hauser L."/>
            <person name="Chang Y.J."/>
            <person name="Jeffries C.D."/>
            <person name="Brambilla E.M."/>
            <person name="Rohde M."/>
            <person name="Goker M."/>
            <person name="Detter J.C."/>
            <person name="Woyke T."/>
            <person name="Bristow J."/>
            <person name="Eisen J.A."/>
            <person name="Markowitz V."/>
            <person name="Hugenholtz P."/>
            <person name="Kyrpides N.C."/>
            <person name="Klenk H.P."/>
        </authorList>
    </citation>
    <scope>NUCLEOTIDE SEQUENCE [LARGE SCALE GENOMIC DNA]</scope>
    <source>
        <strain evidence="4">DSM 21211 / LMG 22137 / NRRL B-23946 / LB-34</strain>
    </source>
</reference>
<dbReference type="InterPro" id="IPR011335">
    <property type="entry name" value="Restrct_endonuc-II-like"/>
</dbReference>
<dbReference type="RefSeq" id="WP_013555908.1">
    <property type="nucleotide sequence ID" value="NC_014958.1"/>
</dbReference>
<proteinExistence type="inferred from homology"/>
<dbReference type="STRING" id="709986.Deima_0747"/>
<comment type="similarity">
    <text evidence="1 2">Belongs to the UPF0102 family.</text>
</comment>
<dbReference type="eggNOG" id="COG0792">
    <property type="taxonomic scope" value="Bacteria"/>
</dbReference>
<dbReference type="InterPro" id="IPR003509">
    <property type="entry name" value="UPF0102_YraN-like"/>
</dbReference>
<dbReference type="PANTHER" id="PTHR34039:SF1">
    <property type="entry name" value="UPF0102 PROTEIN YRAN"/>
    <property type="match status" value="1"/>
</dbReference>
<dbReference type="Gene3D" id="3.40.1350.10">
    <property type="match status" value="1"/>
</dbReference>